<dbReference type="PANTHER" id="PTHR40465:SF1">
    <property type="entry name" value="DUF6534 DOMAIN-CONTAINING PROTEIN"/>
    <property type="match status" value="1"/>
</dbReference>
<feature type="domain" description="DUF6534" evidence="2">
    <location>
        <begin position="198"/>
        <end position="278"/>
    </location>
</feature>
<feature type="transmembrane region" description="Helical" evidence="1">
    <location>
        <begin position="191"/>
        <end position="213"/>
    </location>
</feature>
<sequence>MSPSPLAAPLVLPKSYNTTLGALLVGGLINAALWGVTCVQTYNYYVAIRNTDRRLFRLLIGFMWCLSTLDTIMGAHTLYHYMVIHFADPLAILAPIWCVGTTRSLGLDSRAAGTDIPGLMTQEHNSTTSLSNLIIRILFAHRVYRLSKGNLYLTGWILAVSGGSFGVGIAVTAKVFTIQIFPQLSKYSHLLYVMFAVSTAADLSIMLILTWLLRHSRSGYTKTDGVIKILMMYTVNTGVVVAVDATVALVTYVAMPNNFIFISKLYFNAYLATLNAREMLRTKADSSIQLSSVSGNRRTNRYDHLESQITSGNKFIISKPGPPLAISVQTLVDQKIDVQSAPSPSQYYTHAI</sequence>
<feature type="transmembrane region" description="Helical" evidence="1">
    <location>
        <begin position="79"/>
        <end position="100"/>
    </location>
</feature>
<dbReference type="InterPro" id="IPR045339">
    <property type="entry name" value="DUF6534"/>
</dbReference>
<dbReference type="Pfam" id="PF20152">
    <property type="entry name" value="DUF6534"/>
    <property type="match status" value="1"/>
</dbReference>
<evidence type="ECO:0000256" key="1">
    <source>
        <dbReference type="SAM" id="Phobius"/>
    </source>
</evidence>
<dbReference type="AlphaFoldDB" id="A0A8H5AQ38"/>
<reference evidence="3 4" key="1">
    <citation type="journal article" date="2020" name="ISME J.">
        <title>Uncovering the hidden diversity of litter-decomposition mechanisms in mushroom-forming fungi.</title>
        <authorList>
            <person name="Floudas D."/>
            <person name="Bentzer J."/>
            <person name="Ahren D."/>
            <person name="Johansson T."/>
            <person name="Persson P."/>
            <person name="Tunlid A."/>
        </authorList>
    </citation>
    <scope>NUCLEOTIDE SEQUENCE [LARGE SCALE GENOMIC DNA]</scope>
    <source>
        <strain evidence="3 4">CBS 101986</strain>
    </source>
</reference>
<keyword evidence="1" id="KW-0812">Transmembrane</keyword>
<dbReference type="Proteomes" id="UP000567179">
    <property type="component" value="Unassembled WGS sequence"/>
</dbReference>
<proteinExistence type="predicted"/>
<keyword evidence="1" id="KW-1133">Transmembrane helix</keyword>
<evidence type="ECO:0000313" key="3">
    <source>
        <dbReference type="EMBL" id="KAF5309036.1"/>
    </source>
</evidence>
<organism evidence="3 4">
    <name type="scientific">Psilocybe cf. subviscida</name>
    <dbReference type="NCBI Taxonomy" id="2480587"/>
    <lineage>
        <taxon>Eukaryota</taxon>
        <taxon>Fungi</taxon>
        <taxon>Dikarya</taxon>
        <taxon>Basidiomycota</taxon>
        <taxon>Agaricomycotina</taxon>
        <taxon>Agaricomycetes</taxon>
        <taxon>Agaricomycetidae</taxon>
        <taxon>Agaricales</taxon>
        <taxon>Agaricineae</taxon>
        <taxon>Strophariaceae</taxon>
        <taxon>Psilocybe</taxon>
    </lineage>
</organism>
<evidence type="ECO:0000313" key="4">
    <source>
        <dbReference type="Proteomes" id="UP000567179"/>
    </source>
</evidence>
<keyword evidence="4" id="KW-1185">Reference proteome</keyword>
<protein>
    <recommendedName>
        <fullName evidence="2">DUF6534 domain-containing protein</fullName>
    </recommendedName>
</protein>
<feature type="transmembrane region" description="Helical" evidence="1">
    <location>
        <begin position="233"/>
        <end position="253"/>
    </location>
</feature>
<feature type="transmembrane region" description="Helical" evidence="1">
    <location>
        <begin position="151"/>
        <end position="171"/>
    </location>
</feature>
<name>A0A8H5AQ38_9AGAR</name>
<keyword evidence="1" id="KW-0472">Membrane</keyword>
<accession>A0A8H5AQ38</accession>
<feature type="transmembrane region" description="Helical" evidence="1">
    <location>
        <begin position="55"/>
        <end position="73"/>
    </location>
</feature>
<evidence type="ECO:0000259" key="2">
    <source>
        <dbReference type="Pfam" id="PF20152"/>
    </source>
</evidence>
<feature type="transmembrane region" description="Helical" evidence="1">
    <location>
        <begin position="20"/>
        <end position="43"/>
    </location>
</feature>
<dbReference type="EMBL" id="JAACJJ010000062">
    <property type="protein sequence ID" value="KAF5309036.1"/>
    <property type="molecule type" value="Genomic_DNA"/>
</dbReference>
<comment type="caution">
    <text evidence="3">The sequence shown here is derived from an EMBL/GenBank/DDBJ whole genome shotgun (WGS) entry which is preliminary data.</text>
</comment>
<dbReference type="PANTHER" id="PTHR40465">
    <property type="entry name" value="CHROMOSOME 1, WHOLE GENOME SHOTGUN SEQUENCE"/>
    <property type="match status" value="1"/>
</dbReference>
<dbReference type="OrthoDB" id="3214861at2759"/>
<gene>
    <name evidence="3" type="ORF">D9619_013559</name>
</gene>